<reference evidence="2 3" key="1">
    <citation type="submission" date="2018-06" db="EMBL/GenBank/DDBJ databases">
        <title>WGS assembly of Brassica rapa FPsc.</title>
        <authorList>
            <person name="Bowman J."/>
            <person name="Kohchi T."/>
            <person name="Yamato K."/>
            <person name="Jenkins J."/>
            <person name="Shu S."/>
            <person name="Ishizaki K."/>
            <person name="Yamaoka S."/>
            <person name="Nishihama R."/>
            <person name="Nakamura Y."/>
            <person name="Berger F."/>
            <person name="Adam C."/>
            <person name="Aki S."/>
            <person name="Althoff F."/>
            <person name="Araki T."/>
            <person name="Arteaga-Vazquez M."/>
            <person name="Balasubrmanian S."/>
            <person name="Bauer D."/>
            <person name="Boehm C."/>
            <person name="Briginshaw L."/>
            <person name="Caballero-Perez J."/>
            <person name="Catarino B."/>
            <person name="Chen F."/>
            <person name="Chiyoda S."/>
            <person name="Chovatia M."/>
            <person name="Davies K."/>
            <person name="Delmans M."/>
            <person name="Demura T."/>
            <person name="Dierschke T."/>
            <person name="Dolan L."/>
            <person name="Dorantes-Acosta A."/>
            <person name="Eklund D."/>
            <person name="Florent S."/>
            <person name="Flores-Sandoval E."/>
            <person name="Fujiyama A."/>
            <person name="Fukuzawa H."/>
            <person name="Galik B."/>
            <person name="Grimanelli D."/>
            <person name="Grimwood J."/>
            <person name="Grossniklaus U."/>
            <person name="Hamada T."/>
            <person name="Haseloff J."/>
            <person name="Hetherington A."/>
            <person name="Higo A."/>
            <person name="Hirakawa Y."/>
            <person name="Hundley H."/>
            <person name="Ikeda Y."/>
            <person name="Inoue K."/>
            <person name="Inoue S."/>
            <person name="Ishida S."/>
            <person name="Jia Q."/>
            <person name="Kakita M."/>
            <person name="Kanazawa T."/>
            <person name="Kawai Y."/>
            <person name="Kawashima T."/>
            <person name="Kennedy M."/>
            <person name="Kinose K."/>
            <person name="Kinoshita T."/>
            <person name="Kohara Y."/>
            <person name="Koide E."/>
            <person name="Komatsu K."/>
            <person name="Kopischke S."/>
            <person name="Kubo M."/>
            <person name="Kyozuka J."/>
            <person name="Lagercrantz U."/>
            <person name="Lin S."/>
            <person name="Lindquist E."/>
            <person name="Lipzen A."/>
            <person name="Lu C."/>
            <person name="Luna E."/>
            <person name="Martienssen R."/>
            <person name="Minamino N."/>
            <person name="Mizutani M."/>
            <person name="Mizutani M."/>
            <person name="Mochizuki N."/>
            <person name="Monte I."/>
            <person name="Mosher R."/>
            <person name="Nagasaki H."/>
            <person name="Nakagami H."/>
            <person name="Naramoto S."/>
            <person name="Nishitani K."/>
            <person name="Ohtani M."/>
            <person name="Okamoto T."/>
            <person name="Okumura M."/>
            <person name="Phillips J."/>
            <person name="Pollak B."/>
            <person name="Reinders A."/>
            <person name="Roevekamp M."/>
            <person name="Sano R."/>
            <person name="Sawa S."/>
            <person name="Schmid M."/>
            <person name="Shirakawa M."/>
            <person name="Solano R."/>
            <person name="Spunde A."/>
            <person name="Suetsugu N."/>
            <person name="Sugano S."/>
            <person name="Sugiyama A."/>
            <person name="Sun R."/>
            <person name="Suzuki Y."/>
            <person name="Takenaka M."/>
            <person name="Takezawa D."/>
            <person name="Tomogane H."/>
            <person name="Tsuzuki M."/>
            <person name="Ueda T."/>
            <person name="Umeda M."/>
            <person name="Ward J."/>
            <person name="Watanabe Y."/>
            <person name="Yazaki K."/>
            <person name="Yokoyama R."/>
            <person name="Yoshitake Y."/>
            <person name="Yotsui I."/>
            <person name="Zachgo S."/>
            <person name="Schmutz J."/>
        </authorList>
    </citation>
    <scope>NUCLEOTIDE SEQUENCE [LARGE SCALE GENOMIC DNA]</scope>
    <source>
        <strain evidence="3">cv. B-3</strain>
    </source>
</reference>
<sequence>MGSEVVNPIKPRFDLSMSRRTRKPWSSSLVNEMQHQVLSTQSSQQEKELEQDEDREIDRKSLNNLMRSEQESNGEANVSNKNSLGQHFGDDEAIKQTMQVVVKKQGGENGVKFKEDENERELDAPIELEREAPPPDIEIAEDENVRFQNFLARFRNIKNKEAHFSLRNALLYLWEKIF</sequence>
<evidence type="ECO:0000256" key="1">
    <source>
        <dbReference type="SAM" id="MobiDB-lite"/>
    </source>
</evidence>
<dbReference type="Proteomes" id="UP000264353">
    <property type="component" value="Chromosome A5"/>
</dbReference>
<feature type="region of interest" description="Disordered" evidence="1">
    <location>
        <begin position="1"/>
        <end position="90"/>
    </location>
</feature>
<accession>A0A397ZFD2</accession>
<feature type="compositionally biased region" description="Polar residues" evidence="1">
    <location>
        <begin position="24"/>
        <end position="44"/>
    </location>
</feature>
<gene>
    <name evidence="2" type="ORF">BRARA_E01184</name>
</gene>
<evidence type="ECO:0000313" key="3">
    <source>
        <dbReference type="Proteomes" id="UP000264353"/>
    </source>
</evidence>
<evidence type="ECO:0000313" key="2">
    <source>
        <dbReference type="EMBL" id="RID62090.1"/>
    </source>
</evidence>
<name>A0A397ZFD2_BRACM</name>
<proteinExistence type="predicted"/>
<protein>
    <submittedName>
        <fullName evidence="2">Uncharacterized protein</fullName>
    </submittedName>
</protein>
<dbReference type="AlphaFoldDB" id="A0A397ZFD2"/>
<feature type="compositionally biased region" description="Polar residues" evidence="1">
    <location>
        <begin position="62"/>
        <end position="85"/>
    </location>
</feature>
<organism evidence="2 3">
    <name type="scientific">Brassica campestris</name>
    <name type="common">Field mustard</name>
    <dbReference type="NCBI Taxonomy" id="3711"/>
    <lineage>
        <taxon>Eukaryota</taxon>
        <taxon>Viridiplantae</taxon>
        <taxon>Streptophyta</taxon>
        <taxon>Embryophyta</taxon>
        <taxon>Tracheophyta</taxon>
        <taxon>Spermatophyta</taxon>
        <taxon>Magnoliopsida</taxon>
        <taxon>eudicotyledons</taxon>
        <taxon>Gunneridae</taxon>
        <taxon>Pentapetalae</taxon>
        <taxon>rosids</taxon>
        <taxon>malvids</taxon>
        <taxon>Brassicales</taxon>
        <taxon>Brassicaceae</taxon>
        <taxon>Brassiceae</taxon>
        <taxon>Brassica</taxon>
    </lineage>
</organism>
<dbReference type="EMBL" id="CM010632">
    <property type="protein sequence ID" value="RID62090.1"/>
    <property type="molecule type" value="Genomic_DNA"/>
</dbReference>